<name>A0A086Y1G4_9RHOB</name>
<evidence type="ECO:0000313" key="3">
    <source>
        <dbReference type="EMBL" id="KFI28114.1"/>
    </source>
</evidence>
<dbReference type="InterPro" id="IPR018310">
    <property type="entry name" value="Put_endonuclease_Z1-dom"/>
</dbReference>
<dbReference type="EMBL" id="JFZB01000007">
    <property type="protein sequence ID" value="KFI28114.1"/>
    <property type="molecule type" value="Genomic_DNA"/>
</dbReference>
<protein>
    <submittedName>
        <fullName evidence="3">Endonuclease</fullName>
    </submittedName>
</protein>
<dbReference type="eggNOG" id="COG1100">
    <property type="taxonomic scope" value="Bacteria"/>
</dbReference>
<feature type="domain" description="Putative endonuclease Z1" evidence="2">
    <location>
        <begin position="383"/>
        <end position="607"/>
    </location>
</feature>
<keyword evidence="3" id="KW-0540">Nuclease</keyword>
<dbReference type="AlphaFoldDB" id="A0A086Y1G4"/>
<proteinExistence type="predicted"/>
<evidence type="ECO:0000259" key="2">
    <source>
        <dbReference type="Pfam" id="PF10593"/>
    </source>
</evidence>
<accession>A0A086Y1G4</accession>
<keyword evidence="3" id="KW-0255">Endonuclease</keyword>
<dbReference type="Proteomes" id="UP000028824">
    <property type="component" value="Unassembled WGS sequence"/>
</dbReference>
<dbReference type="STRING" id="1105367.CG50_14505"/>
<evidence type="ECO:0000256" key="1">
    <source>
        <dbReference type="SAM" id="Coils"/>
    </source>
</evidence>
<evidence type="ECO:0000313" key="4">
    <source>
        <dbReference type="Proteomes" id="UP000028824"/>
    </source>
</evidence>
<dbReference type="Pfam" id="PF10593">
    <property type="entry name" value="Z1"/>
    <property type="match status" value="1"/>
</dbReference>
<reference evidence="3 4" key="1">
    <citation type="submission" date="2014-03" db="EMBL/GenBank/DDBJ databases">
        <title>Genome of Paenirhodobacter enshiensis DW2-9.</title>
        <authorList>
            <person name="Wang D."/>
            <person name="Wang G."/>
        </authorList>
    </citation>
    <scope>NUCLEOTIDE SEQUENCE [LARGE SCALE GENOMIC DNA]</scope>
    <source>
        <strain evidence="3 4">DW2-9</strain>
    </source>
</reference>
<comment type="caution">
    <text evidence="3">The sequence shown here is derived from an EMBL/GenBank/DDBJ whole genome shotgun (WGS) entry which is preliminary data.</text>
</comment>
<gene>
    <name evidence="3" type="ORF">CG50_14505</name>
</gene>
<sequence length="872" mass="97807">MTSSQIEIFATQLRQRRANYETLEATAAACRREMEGMFGTFGPEMIADQEAAIELVRAEIQDVEVLRRHSIVDMPEDWYRGPGENSHHWGALHEYLKTKGWNPETIDSLDRASTEVVSLLGNPAKDKFACRGLVVGYVQSGKTANMTAVMAKSVDAGYNMIIVLGGVTNKLRKQTQDRFEKDVLRHRDLWQLYTTSAPDGDFVQPANGGFVLPAEGHAQLIVMKKEGSRLKQLRRTISRTPAVVLRGLRVLLIDDECDQASVNSARGEYDMTRINAEIRKVLAALPAISYVGYTATPFANVFINPYPDGLDQNLDDLYPRDFITALERPIGYFGAREVFGGDSAERDGDDLDMIRILGKDEPDLLRPTSPRAKEDFRPAMTESLEEAILWFIASCSIRRSRGQDREHMSMLVHSSPYVRQHEYMSSLIRNWVEQRRSDLIAGTGEVTKRFRDVFERERERTAPAGHGRIPEDFETIMAHVPAVLAALSYPVENGETEDELRLDYTGDPVTCIVVGGTVLARGLTLEGLCVSFFLRTSKQYDTLLQMGRWFGYRRGYEDLPRLWTTEDLASKFRSLATIEEEIREDIAVYRENKLTPRDFAVKVRAIPGMAITAATKMKHAFRTSMSFSGKHVQTIRFDHRDGEVVGGNWHAASRLVDTMLATITPETKKQGLLFRKVPFATVRRFLADTEISEEHMDLKKSHLIGYLDEEGNALGEWDVAIIQTASGMKSAKPLGGLGHVDTMRRSRLREASPRYADIKALMSKADILIDAEREPEGEGDWTSYKDCRPEIPLLLLYLIDAQSAPMVRKSHADKPSSRVALDAIADLVGFGIVFPGAKDHSGGYFSVDIEPPALEETEEGEDQIEEVEGGQD</sequence>
<keyword evidence="1" id="KW-0175">Coiled coil</keyword>
<keyword evidence="3" id="KW-0378">Hydrolase</keyword>
<dbReference type="RefSeq" id="WP_036636326.1">
    <property type="nucleotide sequence ID" value="NZ_JFZB01000007.1"/>
</dbReference>
<dbReference type="GO" id="GO:0004519">
    <property type="term" value="F:endonuclease activity"/>
    <property type="evidence" value="ECO:0007669"/>
    <property type="project" value="UniProtKB-KW"/>
</dbReference>
<organism evidence="3 4">
    <name type="scientific">Paenirhodobacter enshiensis</name>
    <dbReference type="NCBI Taxonomy" id="1105367"/>
    <lineage>
        <taxon>Bacteria</taxon>
        <taxon>Pseudomonadati</taxon>
        <taxon>Pseudomonadota</taxon>
        <taxon>Alphaproteobacteria</taxon>
        <taxon>Rhodobacterales</taxon>
        <taxon>Rhodobacter group</taxon>
        <taxon>Paenirhodobacter</taxon>
    </lineage>
</organism>
<keyword evidence="4" id="KW-1185">Reference proteome</keyword>
<dbReference type="OrthoDB" id="436461at2"/>
<feature type="coiled-coil region" evidence="1">
    <location>
        <begin position="13"/>
        <end position="66"/>
    </location>
</feature>